<dbReference type="InterPro" id="IPR002317">
    <property type="entry name" value="Ser-tRNA-ligase_type_1"/>
</dbReference>
<dbReference type="GO" id="GO:0005525">
    <property type="term" value="F:GTP binding"/>
    <property type="evidence" value="ECO:0007669"/>
    <property type="project" value="InterPro"/>
</dbReference>
<dbReference type="CDD" id="cd00770">
    <property type="entry name" value="SerRS_core"/>
    <property type="match status" value="1"/>
</dbReference>
<keyword evidence="3 12" id="KW-0436">Ligase</keyword>
<evidence type="ECO:0000256" key="4">
    <source>
        <dbReference type="ARBA" id="ARBA00022741"/>
    </source>
</evidence>
<evidence type="ECO:0000256" key="7">
    <source>
        <dbReference type="ARBA" id="ARBA00023146"/>
    </source>
</evidence>
<dbReference type="GO" id="GO:0005524">
    <property type="term" value="F:ATP binding"/>
    <property type="evidence" value="ECO:0007669"/>
    <property type="project" value="UniProtKB-KW"/>
</dbReference>
<dbReference type="InterPro" id="IPR006195">
    <property type="entry name" value="aa-tRNA-synth_II"/>
</dbReference>
<comment type="similarity">
    <text evidence="1">Belongs to the class-II aminoacyl-tRNA synthetase family. Type-1 seryl-tRNA synthetase subfamily.</text>
</comment>
<dbReference type="CDD" id="cd04137">
    <property type="entry name" value="RheB"/>
    <property type="match status" value="1"/>
</dbReference>
<name>A0A364MV08_STELY</name>
<dbReference type="PANTHER" id="PTHR11778">
    <property type="entry name" value="SERYL-TRNA SYNTHETASE"/>
    <property type="match status" value="1"/>
</dbReference>
<evidence type="ECO:0000259" key="11">
    <source>
        <dbReference type="PROSITE" id="PS50862"/>
    </source>
</evidence>
<evidence type="ECO:0000313" key="12">
    <source>
        <dbReference type="EMBL" id="RAR04013.1"/>
    </source>
</evidence>
<evidence type="ECO:0000256" key="1">
    <source>
        <dbReference type="ARBA" id="ARBA00010728"/>
    </source>
</evidence>
<dbReference type="SUPFAM" id="SSF55681">
    <property type="entry name" value="Class II aaRS and biotin synthetases"/>
    <property type="match status" value="1"/>
</dbReference>
<dbReference type="GO" id="GO:0003924">
    <property type="term" value="F:GTPase activity"/>
    <property type="evidence" value="ECO:0007669"/>
    <property type="project" value="InterPro"/>
</dbReference>
<keyword evidence="7" id="KW-0030">Aminoacyl-tRNA synthetase</keyword>
<dbReference type="AlphaFoldDB" id="A0A364MV08"/>
<proteinExistence type="inferred from homology"/>
<dbReference type="InterPro" id="IPR027417">
    <property type="entry name" value="P-loop_NTPase"/>
</dbReference>
<keyword evidence="10" id="KW-0175">Coiled coil</keyword>
<dbReference type="PROSITE" id="PS51419">
    <property type="entry name" value="RAB"/>
    <property type="match status" value="1"/>
</dbReference>
<dbReference type="InterPro" id="IPR033729">
    <property type="entry name" value="SerRS_core"/>
</dbReference>
<dbReference type="InterPro" id="IPR042103">
    <property type="entry name" value="SerRS_1_N_sf"/>
</dbReference>
<evidence type="ECO:0000256" key="2">
    <source>
        <dbReference type="ARBA" id="ARBA00012840"/>
    </source>
</evidence>
<feature type="domain" description="Aminoacyl-transfer RNA synthetases class-II family profile" evidence="11">
    <location>
        <begin position="439"/>
        <end position="729"/>
    </location>
</feature>
<dbReference type="Pfam" id="PF00587">
    <property type="entry name" value="tRNA-synt_2b"/>
    <property type="match status" value="1"/>
</dbReference>
<protein>
    <recommendedName>
        <fullName evidence="2">serine--tRNA ligase</fullName>
        <ecNumber evidence="2">6.1.1.11</ecNumber>
    </recommendedName>
    <alternativeName>
        <fullName evidence="8">Seryl-tRNA synthetase</fullName>
    </alternativeName>
    <alternativeName>
        <fullName evidence="9">Seryl-tRNA(Ser) synthetase</fullName>
    </alternativeName>
</protein>
<dbReference type="Gene3D" id="3.40.50.300">
    <property type="entry name" value="P-loop containing nucleotide triphosphate hydrolases"/>
    <property type="match status" value="1"/>
</dbReference>
<dbReference type="SMART" id="SM00174">
    <property type="entry name" value="RHO"/>
    <property type="match status" value="1"/>
</dbReference>
<accession>A0A364MV08</accession>
<dbReference type="Proteomes" id="UP000249619">
    <property type="component" value="Unassembled WGS sequence"/>
</dbReference>
<comment type="caution">
    <text evidence="12">The sequence shown here is derived from an EMBL/GenBank/DDBJ whole genome shotgun (WGS) entry which is preliminary data.</text>
</comment>
<dbReference type="InterPro" id="IPR002314">
    <property type="entry name" value="aa-tRNA-synt_IIb"/>
</dbReference>
<reference evidence="13" key="1">
    <citation type="submission" date="2018-05" db="EMBL/GenBank/DDBJ databases">
        <title>Draft genome sequence of Stemphylium lycopersici strain CIDEFI 213.</title>
        <authorList>
            <person name="Medina R."/>
            <person name="Franco M.E.E."/>
            <person name="Lucentini C.G."/>
            <person name="Saparrat M.C.N."/>
            <person name="Balatti P.A."/>
        </authorList>
    </citation>
    <scope>NUCLEOTIDE SEQUENCE [LARGE SCALE GENOMIC DNA]</scope>
    <source>
        <strain evidence="13">CIDEFI 213</strain>
    </source>
</reference>
<evidence type="ECO:0000256" key="10">
    <source>
        <dbReference type="SAM" id="Coils"/>
    </source>
</evidence>
<evidence type="ECO:0000256" key="3">
    <source>
        <dbReference type="ARBA" id="ARBA00022598"/>
    </source>
</evidence>
<keyword evidence="4" id="KW-0547">Nucleotide-binding</keyword>
<dbReference type="InterPro" id="IPR001806">
    <property type="entry name" value="Small_GTPase"/>
</dbReference>
<gene>
    <name evidence="12" type="ORF">DDE83_007986</name>
</gene>
<evidence type="ECO:0000256" key="9">
    <source>
        <dbReference type="ARBA" id="ARBA00034892"/>
    </source>
</evidence>
<dbReference type="PROSITE" id="PS50862">
    <property type="entry name" value="AA_TRNA_LIGASE_II"/>
    <property type="match status" value="1"/>
</dbReference>
<dbReference type="NCBIfam" id="TIGR00414">
    <property type="entry name" value="serS"/>
    <property type="match status" value="1"/>
</dbReference>
<dbReference type="STRING" id="183478.A0A364MV08"/>
<dbReference type="InterPro" id="IPR010978">
    <property type="entry name" value="tRNA-bd_arm"/>
</dbReference>
<dbReference type="PROSITE" id="PS51420">
    <property type="entry name" value="RHO"/>
    <property type="match status" value="1"/>
</dbReference>
<dbReference type="EC" id="6.1.1.11" evidence="2"/>
<dbReference type="GO" id="GO:0006434">
    <property type="term" value="P:seryl-tRNA aminoacylation"/>
    <property type="evidence" value="ECO:0007669"/>
    <property type="project" value="InterPro"/>
</dbReference>
<dbReference type="PRINTS" id="PR00981">
    <property type="entry name" value="TRNASYNTHSER"/>
</dbReference>
<dbReference type="Gene3D" id="3.30.930.10">
    <property type="entry name" value="Bira Bifunctional Protein, Domain 2"/>
    <property type="match status" value="1"/>
</dbReference>
<dbReference type="GO" id="GO:0004828">
    <property type="term" value="F:serine-tRNA ligase activity"/>
    <property type="evidence" value="ECO:0007669"/>
    <property type="project" value="UniProtKB-EC"/>
</dbReference>
<sequence>MAPPKQRKVAIVGSRAVGKSSMTVQFVDGHFVDSYYPTIENTFSKMIKYKNQEYATEIIDTAGQVPEVFFSPRVAKPSPARPSSTPHYHDACHFIGIHGYIIVYSVASKQSFEMARIIRDKILNHLVVYTKQHTDDLPHQAVEWIPLVIVGNKSDLRPEQRQVTPEDGRALANEFKCAWTEASARYNENVQKAFELMIAEVEKSQNPEREDEKAKQENKMDRLKHPIDHLMNALKKRRKKKGLASLSICAAPCHVPTPASCLPSAVRSPLLGVVRMARRQPTTATGYVTRREKQRNFRISNDFIKERGGDPEKIRESQKKRCAPVEIVDEVIADFEDHRRTQYDATQMGSKINAVQKQIGAKKKAKESADDLLEEKKQLEESKKKQEAEAAAKLLKLQAKAKTVGNYVYKDVPVSDNEDNNAVLKTWAPETRKAEFKQDGIPHHGVLARLNAYDPERGTKIVGHRGYCLTGYGVFLNQALINYGLEFLFSKGFTPNQPPFFMLRDQMAKTAQLSDFDEELYKVTESKDKPETDKYLIATSEQPISALHSEEWLHSDQLPIKYAGYSTNFRKEAGSHGKDAWGIFRIHQFEKVEQFLLTHPEKSWEAFDEMLANSEEFYQSLGLPYQVVAIVSGALNNAASMKRDLEAWFPVTGGGEYKELVSISNCTDYQTRELEIRHGVKKLNATRKEYVHALNGTLCATERTLCCILENYQTPEGFTVPEVLRKYIPGQPEFLPFVKEWKAPKDDKPLADRTK</sequence>
<dbReference type="UniPathway" id="UPA00906">
    <property type="reaction ID" value="UER00895"/>
</dbReference>
<dbReference type="SMART" id="SM00175">
    <property type="entry name" value="RAB"/>
    <property type="match status" value="1"/>
</dbReference>
<evidence type="ECO:0000313" key="13">
    <source>
        <dbReference type="Proteomes" id="UP000249619"/>
    </source>
</evidence>
<evidence type="ECO:0000256" key="6">
    <source>
        <dbReference type="ARBA" id="ARBA00022917"/>
    </source>
</evidence>
<dbReference type="Pfam" id="PF02403">
    <property type="entry name" value="Seryl_tRNA_N"/>
    <property type="match status" value="1"/>
</dbReference>
<dbReference type="SUPFAM" id="SSF46589">
    <property type="entry name" value="tRNA-binding arm"/>
    <property type="match status" value="1"/>
</dbReference>
<dbReference type="EMBL" id="QGDH01000165">
    <property type="protein sequence ID" value="RAR04013.1"/>
    <property type="molecule type" value="Genomic_DNA"/>
</dbReference>
<dbReference type="FunFam" id="3.30.930.10:FF:000026">
    <property type="entry name" value="Seryl-tRNA synthetase, cytoplasmic"/>
    <property type="match status" value="1"/>
</dbReference>
<keyword evidence="13" id="KW-1185">Reference proteome</keyword>
<dbReference type="SMART" id="SM00173">
    <property type="entry name" value="RAS"/>
    <property type="match status" value="1"/>
</dbReference>
<dbReference type="SUPFAM" id="SSF52540">
    <property type="entry name" value="P-loop containing nucleoside triphosphate hydrolases"/>
    <property type="match status" value="1"/>
</dbReference>
<dbReference type="Pfam" id="PF00071">
    <property type="entry name" value="Ras"/>
    <property type="match status" value="2"/>
</dbReference>
<keyword evidence="6" id="KW-0648">Protein biosynthesis</keyword>
<dbReference type="PROSITE" id="PS51421">
    <property type="entry name" value="RAS"/>
    <property type="match status" value="1"/>
</dbReference>
<dbReference type="Gene3D" id="1.10.287.40">
    <property type="entry name" value="Serine-tRNA synthetase, tRNA binding domain"/>
    <property type="match status" value="1"/>
</dbReference>
<dbReference type="InterPro" id="IPR045864">
    <property type="entry name" value="aa-tRNA-synth_II/BPL/LPL"/>
</dbReference>
<evidence type="ECO:0000256" key="8">
    <source>
        <dbReference type="ARBA" id="ARBA00031113"/>
    </source>
</evidence>
<dbReference type="InterPro" id="IPR015866">
    <property type="entry name" value="Ser-tRNA-synth_1_N"/>
</dbReference>
<organism evidence="12 13">
    <name type="scientific">Stemphylium lycopersici</name>
    <name type="common">Tomato gray leaf spot disease fungus</name>
    <name type="synonym">Thyrospora lycopersici</name>
    <dbReference type="NCBI Taxonomy" id="183478"/>
    <lineage>
        <taxon>Eukaryota</taxon>
        <taxon>Fungi</taxon>
        <taxon>Dikarya</taxon>
        <taxon>Ascomycota</taxon>
        <taxon>Pezizomycotina</taxon>
        <taxon>Dothideomycetes</taxon>
        <taxon>Pleosporomycetidae</taxon>
        <taxon>Pleosporales</taxon>
        <taxon>Pleosporineae</taxon>
        <taxon>Pleosporaceae</taxon>
        <taxon>Stemphylium</taxon>
    </lineage>
</organism>
<feature type="coiled-coil region" evidence="10">
    <location>
        <begin position="362"/>
        <end position="396"/>
    </location>
</feature>
<keyword evidence="12" id="KW-0378">Hydrolase</keyword>
<keyword evidence="5" id="KW-0067">ATP-binding</keyword>
<evidence type="ECO:0000256" key="5">
    <source>
        <dbReference type="ARBA" id="ARBA00022840"/>
    </source>
</evidence>